<name>A0A0B2B2T4_9ACTN</name>
<proteinExistence type="predicted"/>
<dbReference type="EMBL" id="PGEZ01000001">
    <property type="protein sequence ID" value="PJJ56129.1"/>
    <property type="molecule type" value="Genomic_DNA"/>
</dbReference>
<comment type="caution">
    <text evidence="1">The sequence shown here is derived from an EMBL/GenBank/DDBJ whole genome shotgun (WGS) entry which is preliminary data.</text>
</comment>
<accession>A0A0B2B2T4</accession>
<sequence>MPHMGPNEMQAKLEASRAAEARAARLAREHDELRGPLAKAAERGLGDLMDSVHATLGPYFHAVAPFRGSLAFFDSSSRAVLRVRPDGHPDGLPFEIDLLATATALRLDTGELESALPALAPTSTAGWYAGVLGDDAAIAPLRGLLGGREAREHAEHIQAAIQFDAMDDPFLP</sequence>
<evidence type="ECO:0000313" key="2">
    <source>
        <dbReference type="Proteomes" id="UP000230842"/>
    </source>
</evidence>
<gene>
    <name evidence="1" type="ORF">CLV56_0333</name>
</gene>
<protein>
    <submittedName>
        <fullName evidence="1">Uncharacterized protein</fullName>
    </submittedName>
</protein>
<organism evidence="1 2">
    <name type="scientific">Mumia flava</name>
    <dbReference type="NCBI Taxonomy" id="1348852"/>
    <lineage>
        <taxon>Bacteria</taxon>
        <taxon>Bacillati</taxon>
        <taxon>Actinomycetota</taxon>
        <taxon>Actinomycetes</taxon>
        <taxon>Propionibacteriales</taxon>
        <taxon>Nocardioidaceae</taxon>
        <taxon>Mumia</taxon>
    </lineage>
</organism>
<evidence type="ECO:0000313" key="1">
    <source>
        <dbReference type="EMBL" id="PJJ56129.1"/>
    </source>
</evidence>
<keyword evidence="2" id="KW-1185">Reference proteome</keyword>
<reference evidence="1 2" key="1">
    <citation type="submission" date="2017-11" db="EMBL/GenBank/DDBJ databases">
        <title>Genomic Encyclopedia of Archaeal and Bacterial Type Strains, Phase II (KMG-II): From Individual Species to Whole Genera.</title>
        <authorList>
            <person name="Goeker M."/>
        </authorList>
    </citation>
    <scope>NUCLEOTIDE SEQUENCE [LARGE SCALE GENOMIC DNA]</scope>
    <source>
        <strain evidence="1 2">DSM 27763</strain>
    </source>
</reference>
<dbReference type="AlphaFoldDB" id="A0A0B2B2T4"/>
<dbReference type="Proteomes" id="UP000230842">
    <property type="component" value="Unassembled WGS sequence"/>
</dbReference>